<dbReference type="RefSeq" id="WP_068905673.1">
    <property type="nucleotide sequence ID" value="NZ_JBHUIF010000013.1"/>
</dbReference>
<name>A0A1C3E6K8_9GAMM</name>
<evidence type="ECO:0008006" key="3">
    <source>
        <dbReference type="Google" id="ProtNLM"/>
    </source>
</evidence>
<dbReference type="EMBL" id="LYBM01000084">
    <property type="protein sequence ID" value="ODA28878.1"/>
    <property type="molecule type" value="Genomic_DNA"/>
</dbReference>
<proteinExistence type="predicted"/>
<evidence type="ECO:0000313" key="1">
    <source>
        <dbReference type="EMBL" id="ODA28878.1"/>
    </source>
</evidence>
<dbReference type="STRING" id="1080227.A8L45_22950"/>
<dbReference type="AlphaFoldDB" id="A0A1C3E6K8"/>
<keyword evidence="2" id="KW-1185">Reference proteome</keyword>
<dbReference type="Proteomes" id="UP000094936">
    <property type="component" value="Unassembled WGS sequence"/>
</dbReference>
<gene>
    <name evidence="1" type="ORF">A8L45_22950</name>
</gene>
<dbReference type="InterPro" id="IPR009734">
    <property type="entry name" value="Myoviridae_GpU"/>
</dbReference>
<organism evidence="1 2">
    <name type="scientific">Veronia pacifica</name>
    <dbReference type="NCBI Taxonomy" id="1080227"/>
    <lineage>
        <taxon>Bacteria</taxon>
        <taxon>Pseudomonadati</taxon>
        <taxon>Pseudomonadota</taxon>
        <taxon>Gammaproteobacteria</taxon>
        <taxon>Vibrionales</taxon>
        <taxon>Vibrionaceae</taxon>
        <taxon>Veronia</taxon>
    </lineage>
</organism>
<dbReference type="OrthoDB" id="6402334at2"/>
<sequence length="125" mass="13776">MNQHLIIGEFAFSVGGKTPISRMTRTTPGAFVEVPVVHGARSAFTGRANETININAKWLRTGAAEKVQTLRNMVDSVQQISDGQGNNLGKWTIKSLTEGRTELIEDGRAMVTEVQIQLMEYRNAD</sequence>
<dbReference type="Pfam" id="PF06995">
    <property type="entry name" value="Phage_P2_GpU"/>
    <property type="match status" value="1"/>
</dbReference>
<protein>
    <recommendedName>
        <fullName evidence="3">Phage tail protein</fullName>
    </recommendedName>
</protein>
<reference evidence="1 2" key="1">
    <citation type="submission" date="2016-05" db="EMBL/GenBank/DDBJ databases">
        <title>Genomic Taxonomy of the Vibrionaceae.</title>
        <authorList>
            <person name="Gomez-Gil B."/>
            <person name="Enciso-Ibarra J."/>
        </authorList>
    </citation>
    <scope>NUCLEOTIDE SEQUENCE [LARGE SCALE GENOMIC DNA]</scope>
    <source>
        <strain evidence="1 2">CAIM 1920</strain>
    </source>
</reference>
<accession>A0A1C3E6K8</accession>
<comment type="caution">
    <text evidence="1">The sequence shown here is derived from an EMBL/GenBank/DDBJ whole genome shotgun (WGS) entry which is preliminary data.</text>
</comment>
<evidence type="ECO:0000313" key="2">
    <source>
        <dbReference type="Proteomes" id="UP000094936"/>
    </source>
</evidence>